<accession>A0A975GGI4</accession>
<reference evidence="1" key="1">
    <citation type="journal article" date="2021" name="Microb. Physiol.">
        <title>Proteogenomic Insights into the Physiology of Marine, Sulfate-Reducing, Filamentous Desulfonema limicola and Desulfonema magnum.</title>
        <authorList>
            <person name="Schnaars V."/>
            <person name="Wohlbrand L."/>
            <person name="Scheve S."/>
            <person name="Hinrichs C."/>
            <person name="Reinhardt R."/>
            <person name="Rabus R."/>
        </authorList>
    </citation>
    <scope>NUCLEOTIDE SEQUENCE</scope>
    <source>
        <strain evidence="1">5ac10</strain>
    </source>
</reference>
<dbReference type="AlphaFoldDB" id="A0A975GGI4"/>
<dbReference type="RefSeq" id="WP_207692012.1">
    <property type="nucleotide sequence ID" value="NZ_CP061799.1"/>
</dbReference>
<name>A0A975GGI4_9BACT</name>
<dbReference type="EMBL" id="CP061799">
    <property type="protein sequence ID" value="QTA80355.1"/>
    <property type="molecule type" value="Genomic_DNA"/>
</dbReference>
<proteinExistence type="predicted"/>
<dbReference type="Proteomes" id="UP000663720">
    <property type="component" value="Chromosome"/>
</dbReference>
<keyword evidence="2" id="KW-1185">Reference proteome</keyword>
<gene>
    <name evidence="1" type="ORF">dnl_26550</name>
</gene>
<sequence length="63" mass="7434">MKKAKKVAFEDYLGCFGDFYIGDDVCRNMCSLNIQCAIERDRNDQMEIFEELVEYESMHVTLQ</sequence>
<dbReference type="KEGG" id="dli:dnl_26550"/>
<protein>
    <submittedName>
        <fullName evidence="1">Uncharacterized protein</fullName>
    </submittedName>
</protein>
<evidence type="ECO:0000313" key="2">
    <source>
        <dbReference type="Proteomes" id="UP000663720"/>
    </source>
</evidence>
<organism evidence="1 2">
    <name type="scientific">Desulfonema limicola</name>
    <dbReference type="NCBI Taxonomy" id="45656"/>
    <lineage>
        <taxon>Bacteria</taxon>
        <taxon>Pseudomonadati</taxon>
        <taxon>Thermodesulfobacteriota</taxon>
        <taxon>Desulfobacteria</taxon>
        <taxon>Desulfobacterales</taxon>
        <taxon>Desulfococcaceae</taxon>
        <taxon>Desulfonema</taxon>
    </lineage>
</organism>
<evidence type="ECO:0000313" key="1">
    <source>
        <dbReference type="EMBL" id="QTA80355.1"/>
    </source>
</evidence>